<dbReference type="InterPro" id="IPR003787">
    <property type="entry name" value="Sulphur_relay_DsrE/F-like"/>
</dbReference>
<sequence>MVRPLVIKVTCGIEEPERLNQAFTVATAAVAAGADVSLWLTGEGAWLGLPGKAEEFTLDLATSLARLRDAVIAGGQLTVCSQCAARREIVEADLLAGVRIAGAAAFAEEVLADEVQALVY</sequence>
<dbReference type="RefSeq" id="WP_137064209.1">
    <property type="nucleotide sequence ID" value="NZ_CP040748.1"/>
</dbReference>
<dbReference type="Gene3D" id="3.40.1260.10">
    <property type="entry name" value="DsrEFH-like"/>
    <property type="match status" value="1"/>
</dbReference>
<gene>
    <name evidence="1" type="ORF">FC770_00705</name>
</gene>
<dbReference type="OrthoDB" id="3476440at2"/>
<keyword evidence="2" id="KW-1185">Reference proteome</keyword>
<dbReference type="SUPFAM" id="SSF75169">
    <property type="entry name" value="DsrEFH-like"/>
    <property type="match status" value="1"/>
</dbReference>
<proteinExistence type="predicted"/>
<dbReference type="Proteomes" id="UP000307808">
    <property type="component" value="Unassembled WGS sequence"/>
</dbReference>
<dbReference type="EMBL" id="SZPY01000001">
    <property type="protein sequence ID" value="TKI63744.1"/>
    <property type="molecule type" value="Genomic_DNA"/>
</dbReference>
<comment type="caution">
    <text evidence="1">The sequence shown here is derived from an EMBL/GenBank/DDBJ whole genome shotgun (WGS) entry which is preliminary data.</text>
</comment>
<dbReference type="InterPro" id="IPR027396">
    <property type="entry name" value="DsrEFH-like"/>
</dbReference>
<accession>A0A4U2YS18</accession>
<evidence type="ECO:0000313" key="2">
    <source>
        <dbReference type="Proteomes" id="UP000307808"/>
    </source>
</evidence>
<protein>
    <submittedName>
        <fullName evidence="1">Sulfur reduction protein DsrE</fullName>
    </submittedName>
</protein>
<evidence type="ECO:0000313" key="1">
    <source>
        <dbReference type="EMBL" id="TKI63744.1"/>
    </source>
</evidence>
<name>A0A4U2YS18_9ACTN</name>
<organism evidence="1 2">
    <name type="scientific">Nocardioides jishulii</name>
    <dbReference type="NCBI Taxonomy" id="2575440"/>
    <lineage>
        <taxon>Bacteria</taxon>
        <taxon>Bacillati</taxon>
        <taxon>Actinomycetota</taxon>
        <taxon>Actinomycetes</taxon>
        <taxon>Propionibacteriales</taxon>
        <taxon>Nocardioidaceae</taxon>
        <taxon>Nocardioides</taxon>
    </lineage>
</organism>
<dbReference type="Pfam" id="PF02635">
    <property type="entry name" value="DsrE"/>
    <property type="match status" value="1"/>
</dbReference>
<dbReference type="AlphaFoldDB" id="A0A4U2YS18"/>
<reference evidence="1 2" key="1">
    <citation type="submission" date="2019-04" db="EMBL/GenBank/DDBJ databases">
        <authorList>
            <person name="Dong K."/>
        </authorList>
    </citation>
    <scope>NUCLEOTIDE SEQUENCE [LARGE SCALE GENOMIC DNA]</scope>
    <source>
        <strain evidence="2">dk3543</strain>
    </source>
</reference>